<gene>
    <name evidence="1" type="ORF">GCM10023171_32540</name>
</gene>
<keyword evidence="2" id="KW-1185">Reference proteome</keyword>
<sequence length="115" mass="12608">MQDTLWITLWRVCGKRGSVCAERLGITMVMVPPSNFVFAWDQGFSGSTGCGWESLKPPIEGWRPKYVDVYNRDTDPMKTRDCQVGIASGAPPGISAGQTTGRRIVTEVQSRVAVS</sequence>
<reference evidence="2" key="1">
    <citation type="journal article" date="2019" name="Int. J. Syst. Evol. Microbiol.">
        <title>The Global Catalogue of Microorganisms (GCM) 10K type strain sequencing project: providing services to taxonomists for standard genome sequencing and annotation.</title>
        <authorList>
            <consortium name="The Broad Institute Genomics Platform"/>
            <consortium name="The Broad Institute Genome Sequencing Center for Infectious Disease"/>
            <person name="Wu L."/>
            <person name="Ma J."/>
        </authorList>
    </citation>
    <scope>NUCLEOTIDE SEQUENCE [LARGE SCALE GENOMIC DNA]</scope>
    <source>
        <strain evidence="2">JCM 17839</strain>
    </source>
</reference>
<evidence type="ECO:0000313" key="1">
    <source>
        <dbReference type="EMBL" id="GAA4490293.1"/>
    </source>
</evidence>
<name>A0ABP8PRY4_9MICO</name>
<accession>A0ABP8PRY4</accession>
<evidence type="ECO:0000313" key="2">
    <source>
        <dbReference type="Proteomes" id="UP001500731"/>
    </source>
</evidence>
<comment type="caution">
    <text evidence="1">The sequence shown here is derived from an EMBL/GenBank/DDBJ whole genome shotgun (WGS) entry which is preliminary data.</text>
</comment>
<protein>
    <submittedName>
        <fullName evidence="1">Uncharacterized protein</fullName>
    </submittedName>
</protein>
<dbReference type="EMBL" id="BAABGP010000022">
    <property type="protein sequence ID" value="GAA4490293.1"/>
    <property type="molecule type" value="Genomic_DNA"/>
</dbReference>
<dbReference type="Proteomes" id="UP001500731">
    <property type="component" value="Unassembled WGS sequence"/>
</dbReference>
<proteinExistence type="predicted"/>
<organism evidence="1 2">
    <name type="scientific">Microbacterium panaciterrae</name>
    <dbReference type="NCBI Taxonomy" id="985759"/>
    <lineage>
        <taxon>Bacteria</taxon>
        <taxon>Bacillati</taxon>
        <taxon>Actinomycetota</taxon>
        <taxon>Actinomycetes</taxon>
        <taxon>Micrococcales</taxon>
        <taxon>Microbacteriaceae</taxon>
        <taxon>Microbacterium</taxon>
    </lineage>
</organism>